<evidence type="ECO:0000313" key="2">
    <source>
        <dbReference type="Proteomes" id="UP000478892"/>
    </source>
</evidence>
<dbReference type="RefSeq" id="WP_157022852.1">
    <property type="nucleotide sequence ID" value="NZ_WQLV01000007.1"/>
</dbReference>
<comment type="caution">
    <text evidence="1">The sequence shown here is derived from an EMBL/GenBank/DDBJ whole genome shotgun (WGS) entry which is preliminary data.</text>
</comment>
<keyword evidence="2" id="KW-1185">Reference proteome</keyword>
<gene>
    <name evidence="1" type="ORF">GO984_12430</name>
</gene>
<evidence type="ECO:0000313" key="1">
    <source>
        <dbReference type="EMBL" id="MVO16617.1"/>
    </source>
</evidence>
<proteinExistence type="predicted"/>
<dbReference type="Proteomes" id="UP000478892">
    <property type="component" value="Unassembled WGS sequence"/>
</dbReference>
<accession>A0A6L6WKR7</accession>
<sequence>MCTKTHTIAKSGHKTIDMVDNTVMKIIPKDGKRFTSNVHAYREGNDLVLCYSDGTAVTIANL</sequence>
<protein>
    <submittedName>
        <fullName evidence="1">Uncharacterized protein</fullName>
    </submittedName>
</protein>
<reference evidence="1 2" key="1">
    <citation type="submission" date="2019-12" db="EMBL/GenBank/DDBJ databases">
        <authorList>
            <person name="Zhang Y.-J."/>
        </authorList>
    </citation>
    <scope>NUCLEOTIDE SEQUENCE [LARGE SCALE GENOMIC DNA]</scope>
    <source>
        <strain evidence="1 2">CY05</strain>
    </source>
</reference>
<organism evidence="1 2">
    <name type="scientific">Parasedimentitalea huanghaiensis</name>
    <dbReference type="NCBI Taxonomy" id="2682100"/>
    <lineage>
        <taxon>Bacteria</taxon>
        <taxon>Pseudomonadati</taxon>
        <taxon>Pseudomonadota</taxon>
        <taxon>Alphaproteobacteria</taxon>
        <taxon>Rhodobacterales</taxon>
        <taxon>Paracoccaceae</taxon>
        <taxon>Parasedimentitalea</taxon>
    </lineage>
</organism>
<name>A0A6L6WKR7_9RHOB</name>
<dbReference type="EMBL" id="WQLV01000007">
    <property type="protein sequence ID" value="MVO16617.1"/>
    <property type="molecule type" value="Genomic_DNA"/>
</dbReference>
<dbReference type="AlphaFoldDB" id="A0A6L6WKR7"/>